<dbReference type="SUPFAM" id="SSF88697">
    <property type="entry name" value="PUA domain-like"/>
    <property type="match status" value="1"/>
</dbReference>
<dbReference type="OrthoDB" id="439663at2759"/>
<name>A0A812IRJ2_SYMPI</name>
<feature type="region of interest" description="Disordered" evidence="1">
    <location>
        <begin position="33"/>
        <end position="80"/>
    </location>
</feature>
<feature type="compositionally biased region" description="Low complexity" evidence="1">
    <location>
        <begin position="744"/>
        <end position="759"/>
    </location>
</feature>
<protein>
    <submittedName>
        <fullName evidence="2">Uncharacterized protein</fullName>
    </submittedName>
</protein>
<accession>A0A812IRJ2</accession>
<dbReference type="InterPro" id="IPR015947">
    <property type="entry name" value="PUA-like_sf"/>
</dbReference>
<organism evidence="2 3">
    <name type="scientific">Symbiodinium pilosum</name>
    <name type="common">Dinoflagellate</name>
    <dbReference type="NCBI Taxonomy" id="2952"/>
    <lineage>
        <taxon>Eukaryota</taxon>
        <taxon>Sar</taxon>
        <taxon>Alveolata</taxon>
        <taxon>Dinophyceae</taxon>
        <taxon>Suessiales</taxon>
        <taxon>Symbiodiniaceae</taxon>
        <taxon>Symbiodinium</taxon>
    </lineage>
</organism>
<feature type="compositionally biased region" description="Polar residues" evidence="1">
    <location>
        <begin position="60"/>
        <end position="69"/>
    </location>
</feature>
<evidence type="ECO:0000313" key="2">
    <source>
        <dbReference type="EMBL" id="CAE7171772.1"/>
    </source>
</evidence>
<dbReference type="EMBL" id="CAJNIZ010000658">
    <property type="protein sequence ID" value="CAE7171772.1"/>
    <property type="molecule type" value="Genomic_DNA"/>
</dbReference>
<evidence type="ECO:0000256" key="1">
    <source>
        <dbReference type="SAM" id="MobiDB-lite"/>
    </source>
</evidence>
<feature type="compositionally biased region" description="Low complexity" evidence="1">
    <location>
        <begin position="328"/>
        <end position="339"/>
    </location>
</feature>
<proteinExistence type="predicted"/>
<feature type="region of interest" description="Disordered" evidence="1">
    <location>
        <begin position="525"/>
        <end position="566"/>
    </location>
</feature>
<feature type="region of interest" description="Disordered" evidence="1">
    <location>
        <begin position="720"/>
        <end position="759"/>
    </location>
</feature>
<reference evidence="2" key="1">
    <citation type="submission" date="2021-02" db="EMBL/GenBank/DDBJ databases">
        <authorList>
            <person name="Dougan E. K."/>
            <person name="Rhodes N."/>
            <person name="Thang M."/>
            <person name="Chan C."/>
        </authorList>
    </citation>
    <scope>NUCLEOTIDE SEQUENCE</scope>
</reference>
<dbReference type="Proteomes" id="UP000649617">
    <property type="component" value="Unassembled WGS sequence"/>
</dbReference>
<evidence type="ECO:0000313" key="3">
    <source>
        <dbReference type="Proteomes" id="UP000649617"/>
    </source>
</evidence>
<feature type="non-terminal residue" evidence="2">
    <location>
        <position position="1"/>
    </location>
</feature>
<feature type="compositionally biased region" description="Polar residues" evidence="1">
    <location>
        <begin position="361"/>
        <end position="376"/>
    </location>
</feature>
<sequence length="769" mass="85486">AIGLGSFGLLPTYASVQAAQVIPASEEEAFMRKTPVQAYKRRRDDSSTLPVPALPPDRYSTPQASQPERTSPEAADQSQLDLQEEAESLAAEPRKFVDKRLLGTVHMSNRELRREEEAVRDIALKIMEKLYPADEIKKICREGKRYGPSFEMYIKLAAYVRYSLKTDGMKAAQEALADFKWRKHYPLFSEQCNIRKQYGSSPFDKKCKCEPCRCGASRMCLAFQELARNYRDKQANNSKRATQERSTRLTPTVERMLAVLEEALKKHKHLPSMDSDPDRQQRSWSPVTPPKIAGTVRSPALARPAKKQPARVDAPPKSAATGPGLRKQPASSSSSPAQAVDDQIEQFSPEMQRPSCRNVWKSRSFSDPTHIESNGRANDDAEHGLRITRQNSGTAQKVDVASNESAQARNPWPNRRSSSNLDDCMDVDSTSRASEDAAQSLPDPSVAQQDCQEMDVEHEHPAQGGVQPLNGRQMPHFSGKIIDVTGADPEDEPVATSCQPQDSARIVAAKPRLRLRITGNSMVDAARDTQPARKSPFWGSKPRQSTSASAQHERAQARTSRRQSVAPLEVRIGAKHRPAAALRIKKHWCDKIFDSTKVWEIRGSALKKRGRVCIAQSKSNHLVGEVTFVDCLKVGKIENGQLVPWSDGEDDRRHFIGAEENLTKHCIEDLSWVEYPRVFAWVMEKRQRYAKPVPYANRVGCVNWVRLDWSQGEAAVKVAEPSGLNGRDAKGAAGERAPRRRRGSQASAAPRPASASGQRAFQAKALLGA</sequence>
<dbReference type="AlphaFoldDB" id="A0A812IRJ2"/>
<dbReference type="Gene3D" id="2.30.130.30">
    <property type="entry name" value="Hypothetical protein"/>
    <property type="match status" value="1"/>
</dbReference>
<feature type="region of interest" description="Disordered" evidence="1">
    <location>
        <begin position="268"/>
        <end position="470"/>
    </location>
</feature>
<keyword evidence="3" id="KW-1185">Reference proteome</keyword>
<feature type="region of interest" description="Disordered" evidence="1">
    <location>
        <begin position="232"/>
        <end position="253"/>
    </location>
</feature>
<comment type="caution">
    <text evidence="2">The sequence shown here is derived from an EMBL/GenBank/DDBJ whole genome shotgun (WGS) entry which is preliminary data.</text>
</comment>
<gene>
    <name evidence="2" type="ORF">SPIL2461_LOCUS746</name>
</gene>